<evidence type="ECO:0000313" key="5">
    <source>
        <dbReference type="EMBL" id="QIL02289.1"/>
    </source>
</evidence>
<dbReference type="EMBL" id="CP049871">
    <property type="protein sequence ID" value="QIL02289.1"/>
    <property type="molecule type" value="Genomic_DNA"/>
</dbReference>
<reference evidence="5 6" key="1">
    <citation type="submission" date="2020-03" db="EMBL/GenBank/DDBJ databases">
        <title>Sphingomonas sp. nov., isolated from fish.</title>
        <authorList>
            <person name="Hyun D.-W."/>
            <person name="Bae J.-W."/>
        </authorList>
    </citation>
    <scope>NUCLEOTIDE SEQUENCE [LARGE SCALE GENOMIC DNA]</scope>
    <source>
        <strain evidence="5 6">HDW15C</strain>
    </source>
</reference>
<dbReference type="AlphaFoldDB" id="A0A6G7ZMZ4"/>
<evidence type="ECO:0000259" key="4">
    <source>
        <dbReference type="PROSITE" id="PS51063"/>
    </source>
</evidence>
<keyword evidence="6" id="KW-1185">Reference proteome</keyword>
<dbReference type="InterPro" id="IPR000595">
    <property type="entry name" value="cNMP-bd_dom"/>
</dbReference>
<keyword evidence="3" id="KW-0804">Transcription</keyword>
<accession>A0A6G7ZMZ4</accession>
<evidence type="ECO:0000256" key="1">
    <source>
        <dbReference type="ARBA" id="ARBA00023015"/>
    </source>
</evidence>
<dbReference type="PROSITE" id="PS51063">
    <property type="entry name" value="HTH_CRP_2"/>
    <property type="match status" value="1"/>
</dbReference>
<feature type="domain" description="HTH crp-type" evidence="4">
    <location>
        <begin position="152"/>
        <end position="226"/>
    </location>
</feature>
<dbReference type="InterPro" id="IPR012318">
    <property type="entry name" value="HTH_CRP"/>
</dbReference>
<dbReference type="CDD" id="cd00038">
    <property type="entry name" value="CAP_ED"/>
    <property type="match status" value="1"/>
</dbReference>
<keyword evidence="1" id="KW-0805">Transcription regulation</keyword>
<protein>
    <submittedName>
        <fullName evidence="5">Crp/Fnr family transcriptional regulator</fullName>
    </submittedName>
</protein>
<dbReference type="GO" id="GO:0006355">
    <property type="term" value="P:regulation of DNA-templated transcription"/>
    <property type="evidence" value="ECO:0007669"/>
    <property type="project" value="InterPro"/>
</dbReference>
<dbReference type="InterPro" id="IPR018490">
    <property type="entry name" value="cNMP-bd_dom_sf"/>
</dbReference>
<dbReference type="GO" id="GO:0003677">
    <property type="term" value="F:DNA binding"/>
    <property type="evidence" value="ECO:0007669"/>
    <property type="project" value="UniProtKB-KW"/>
</dbReference>
<dbReference type="Pfam" id="PF00027">
    <property type="entry name" value="cNMP_binding"/>
    <property type="match status" value="1"/>
</dbReference>
<evidence type="ECO:0000313" key="6">
    <source>
        <dbReference type="Proteomes" id="UP000502502"/>
    </source>
</evidence>
<gene>
    <name evidence="5" type="ORF">G7078_05455</name>
</gene>
<dbReference type="KEGG" id="ssin:G7078_05455"/>
<sequence>MRNVEQEAIGRFLDRLLLRSPLTRKEQEEILALEGFVERYAAHRDIVSPGERVKHACLIGEGLAGRFDQMADGRRQITAFQIAGDMSDLLSVVIPMASWSITALSQVTVFRYSHEQLNRLITTYPGIAFAFWRDTAVDGSLVEKWVGNLGRKNAQSRVAHLFCEMGMRMEAAGLGSRTSYAFPVTQEQLADAVGLTPVHTNRVIQELRAKNRLTFRSGQVEMLDFEALAGDAEFDPSYLILRMPGDRQATRVNLQSTVREPPAPAQ</sequence>
<dbReference type="SMART" id="SM00419">
    <property type="entry name" value="HTH_CRP"/>
    <property type="match status" value="1"/>
</dbReference>
<keyword evidence="2" id="KW-0238">DNA-binding</keyword>
<dbReference type="SUPFAM" id="SSF51206">
    <property type="entry name" value="cAMP-binding domain-like"/>
    <property type="match status" value="1"/>
</dbReference>
<dbReference type="RefSeq" id="WP_166093804.1">
    <property type="nucleotide sequence ID" value="NZ_CP049871.1"/>
</dbReference>
<dbReference type="Gene3D" id="2.60.120.10">
    <property type="entry name" value="Jelly Rolls"/>
    <property type="match status" value="1"/>
</dbReference>
<proteinExistence type="predicted"/>
<evidence type="ECO:0000256" key="3">
    <source>
        <dbReference type="ARBA" id="ARBA00023163"/>
    </source>
</evidence>
<dbReference type="InterPro" id="IPR036390">
    <property type="entry name" value="WH_DNA-bd_sf"/>
</dbReference>
<dbReference type="Pfam" id="PF13545">
    <property type="entry name" value="HTH_Crp_2"/>
    <property type="match status" value="1"/>
</dbReference>
<dbReference type="Proteomes" id="UP000502502">
    <property type="component" value="Chromosome"/>
</dbReference>
<dbReference type="SUPFAM" id="SSF46785">
    <property type="entry name" value="Winged helix' DNA-binding domain"/>
    <property type="match status" value="1"/>
</dbReference>
<name>A0A6G7ZMZ4_9SPHN</name>
<dbReference type="InterPro" id="IPR014710">
    <property type="entry name" value="RmlC-like_jellyroll"/>
</dbReference>
<evidence type="ECO:0000256" key="2">
    <source>
        <dbReference type="ARBA" id="ARBA00023125"/>
    </source>
</evidence>
<organism evidence="5 6">
    <name type="scientific">Sphingomonas sinipercae</name>
    <dbReference type="NCBI Taxonomy" id="2714944"/>
    <lineage>
        <taxon>Bacteria</taxon>
        <taxon>Pseudomonadati</taxon>
        <taxon>Pseudomonadota</taxon>
        <taxon>Alphaproteobacteria</taxon>
        <taxon>Sphingomonadales</taxon>
        <taxon>Sphingomonadaceae</taxon>
        <taxon>Sphingomonas</taxon>
    </lineage>
</organism>